<dbReference type="EMBL" id="LYXE01000090">
    <property type="protein sequence ID" value="PDV98807.1"/>
    <property type="molecule type" value="Genomic_DNA"/>
</dbReference>
<keyword evidence="1" id="KW-0472">Membrane</keyword>
<organism evidence="2 3">
    <name type="scientific">Candidatus Chloroploca asiatica</name>
    <dbReference type="NCBI Taxonomy" id="1506545"/>
    <lineage>
        <taxon>Bacteria</taxon>
        <taxon>Bacillati</taxon>
        <taxon>Chloroflexota</taxon>
        <taxon>Chloroflexia</taxon>
        <taxon>Chloroflexales</taxon>
        <taxon>Chloroflexineae</taxon>
        <taxon>Oscillochloridaceae</taxon>
        <taxon>Candidatus Chloroploca</taxon>
    </lineage>
</organism>
<proteinExistence type="predicted"/>
<dbReference type="OrthoDB" id="9807874at2"/>
<gene>
    <name evidence="2" type="ORF">A9Q02_02415</name>
</gene>
<keyword evidence="1" id="KW-0812">Transmembrane</keyword>
<protein>
    <submittedName>
        <fullName evidence="2">Uncharacterized protein</fullName>
    </submittedName>
</protein>
<sequence length="295" mass="31959">MAETITTSEIEALVSEGNTALIAGDAYTARQRFRRVLELDAERVEAWIGLAGSVRPYREKREHLRRALEIDPSHATARSILEQVEARLAAGEVLAPGGVQVREAEPTLLSIARSEEAAALETTPTETATPDEVATLFCYNHPDRETGLRCTNCNQPICSECATPAIVGQLCPTCLKIRRPVNYQVSEVNLLVAGATALIYSLAISFVAVQLLGMVGFFGFLLAFFLGPLAGNLLVRLSDRFTKGKRGKLMQIALGICYTLGALPWLGITLIFGVLPLGLIIFTVMAITTVVAQMR</sequence>
<dbReference type="Gene3D" id="1.25.40.10">
    <property type="entry name" value="Tetratricopeptide repeat domain"/>
    <property type="match status" value="1"/>
</dbReference>
<feature type="transmembrane region" description="Helical" evidence="1">
    <location>
        <begin position="215"/>
        <end position="237"/>
    </location>
</feature>
<comment type="caution">
    <text evidence="2">The sequence shown here is derived from an EMBL/GenBank/DDBJ whole genome shotgun (WGS) entry which is preliminary data.</text>
</comment>
<feature type="transmembrane region" description="Helical" evidence="1">
    <location>
        <begin position="249"/>
        <end position="268"/>
    </location>
</feature>
<accession>A0A2H3L254</accession>
<dbReference type="Proteomes" id="UP000220922">
    <property type="component" value="Unassembled WGS sequence"/>
</dbReference>
<feature type="transmembrane region" description="Helical" evidence="1">
    <location>
        <begin position="188"/>
        <end position="209"/>
    </location>
</feature>
<evidence type="ECO:0000313" key="3">
    <source>
        <dbReference type="Proteomes" id="UP000220922"/>
    </source>
</evidence>
<dbReference type="RefSeq" id="WP_097653258.1">
    <property type="nucleotide sequence ID" value="NZ_LYXE01000090.1"/>
</dbReference>
<evidence type="ECO:0000313" key="2">
    <source>
        <dbReference type="EMBL" id="PDV98807.1"/>
    </source>
</evidence>
<reference evidence="2 3" key="1">
    <citation type="submission" date="2016-05" db="EMBL/GenBank/DDBJ databases">
        <authorList>
            <person name="Lavstsen T."/>
            <person name="Jespersen J.S."/>
        </authorList>
    </citation>
    <scope>NUCLEOTIDE SEQUENCE [LARGE SCALE GENOMIC DNA]</scope>
    <source>
        <strain evidence="2 3">B7-9</strain>
    </source>
</reference>
<name>A0A2H3L254_9CHLR</name>
<dbReference type="InterPro" id="IPR011990">
    <property type="entry name" value="TPR-like_helical_dom_sf"/>
</dbReference>
<dbReference type="SUPFAM" id="SSF57845">
    <property type="entry name" value="B-box zinc-binding domain"/>
    <property type="match status" value="1"/>
</dbReference>
<feature type="transmembrane region" description="Helical" evidence="1">
    <location>
        <begin position="274"/>
        <end position="292"/>
    </location>
</feature>
<evidence type="ECO:0000256" key="1">
    <source>
        <dbReference type="SAM" id="Phobius"/>
    </source>
</evidence>
<keyword evidence="1" id="KW-1133">Transmembrane helix</keyword>
<dbReference type="AlphaFoldDB" id="A0A2H3L254"/>
<dbReference type="SUPFAM" id="SSF48452">
    <property type="entry name" value="TPR-like"/>
    <property type="match status" value="1"/>
</dbReference>
<keyword evidence="3" id="KW-1185">Reference proteome</keyword>